<evidence type="ECO:0000313" key="2">
    <source>
        <dbReference type="WBParaSite" id="RSKR_0000359000.1"/>
    </source>
</evidence>
<organism evidence="1 2">
    <name type="scientific">Rhabditophanes sp. KR3021</name>
    <dbReference type="NCBI Taxonomy" id="114890"/>
    <lineage>
        <taxon>Eukaryota</taxon>
        <taxon>Metazoa</taxon>
        <taxon>Ecdysozoa</taxon>
        <taxon>Nematoda</taxon>
        <taxon>Chromadorea</taxon>
        <taxon>Rhabditida</taxon>
        <taxon>Tylenchina</taxon>
        <taxon>Panagrolaimomorpha</taxon>
        <taxon>Strongyloidoidea</taxon>
        <taxon>Alloionematidae</taxon>
        <taxon>Rhabditophanes</taxon>
    </lineage>
</organism>
<evidence type="ECO:0000313" key="1">
    <source>
        <dbReference type="Proteomes" id="UP000095286"/>
    </source>
</evidence>
<accession>A0AC35TR27</accession>
<reference evidence="2" key="1">
    <citation type="submission" date="2016-11" db="UniProtKB">
        <authorList>
            <consortium name="WormBaseParasite"/>
        </authorList>
    </citation>
    <scope>IDENTIFICATION</scope>
    <source>
        <strain evidence="2">KR3021</strain>
    </source>
</reference>
<sequence>MKKESYFVLILCFILTQNFQSGGTSILDITCQRHPTLRMCGVLTYQSPHRDDLTSPDKTLIKNKSKQAGRFTDTASQEVEDSKDASAKQAVASSAFTPSSKKVSEYCNKYMGQFADECTHKIDLNDRALRTFCNSYIQNCEPENDNFEGSSFGNGSSITTTPKPAETTIVNSNNSEDSNNDKDLESLSDRKSSDVHKNPFAGEVGSFSTATADEKTIYEYCAKYNKEFATRCTVKIDSKDEELKKFCNSYISHCSDKMDQLEKFAASTQPPAISVRDHNKKATDEFEAFIGVDKKKKKLRACTPDCDPKIFKHCTTPCKCDYEYPAAQRFCNPPPMPLFLETCRLWYYRCPKYEQYNYASQFVYSKANKGKVLPGSTKKIDSSPGTSPFI</sequence>
<protein>
    <submittedName>
        <fullName evidence="2">Plasmodium vivax Vir protein</fullName>
    </submittedName>
</protein>
<dbReference type="Proteomes" id="UP000095286">
    <property type="component" value="Unplaced"/>
</dbReference>
<proteinExistence type="predicted"/>
<name>A0AC35TR27_9BILA</name>
<dbReference type="WBParaSite" id="RSKR_0000359000.1">
    <property type="protein sequence ID" value="RSKR_0000359000.1"/>
    <property type="gene ID" value="RSKR_0000359000"/>
</dbReference>